<keyword evidence="1" id="KW-0472">Membrane</keyword>
<keyword evidence="1" id="KW-1133">Transmembrane helix</keyword>
<feature type="transmembrane region" description="Helical" evidence="1">
    <location>
        <begin position="493"/>
        <end position="513"/>
    </location>
</feature>
<gene>
    <name evidence="2" type="ORF">DET59_13020</name>
</gene>
<evidence type="ECO:0000313" key="2">
    <source>
        <dbReference type="EMBL" id="RBO99664.1"/>
    </source>
</evidence>
<sequence length="516" mass="58257">MKEKFKSFGIPLVLIVLFIGALFLHQLLQVKQQPQPDWSRSIPLDYTSEERPVIFNGDEGLFLASNGEITGFTFEEALDSTRETTVDISVTRGHPFWTDGTKVIQYKDDKLISTESNQVTTISEEATGISTAKNSVYFWNKENLFSLNPADLSVKGVFSFTNEILDVYIGNSGSSVIQVRQDDGHSHLYYMDDTLQVVKDPFAIVNTATNHHMNGLTFTTENNQLTLLYNEEMRAQGTLSYKIFKLQTPIDEIGSSILKPTKIDFTNEMSGGKLRSPRSAQLLSINGEKSILFTSEGHRVGDDNAISLYVAPFSDSNQLTAAPVSTTKHFTYSPLKLTNKSIAWLEYDGDTYELFGASQDAQVIANSTEWSKRSVKEAVNNSVLMIFSSLITIMVSFYWVLPSLFLLILLYIFKPNIFEKEEINWVEYASIIMFLVMPITFITKAMGDYFYFSAPEYLMFSGSEYIVLLVISVITSLLWKLGRDPDWGTFGGVFYFMGIYILLYATSIGPYIFNLF</sequence>
<dbReference type="OrthoDB" id="2444734at2"/>
<comment type="caution">
    <text evidence="2">The sequence shown here is derived from an EMBL/GenBank/DDBJ whole genome shotgun (WGS) entry which is preliminary data.</text>
</comment>
<evidence type="ECO:0000313" key="3">
    <source>
        <dbReference type="Proteomes" id="UP000252118"/>
    </source>
</evidence>
<accession>A0A366EDU6</accession>
<organism evidence="2 3">
    <name type="scientific">Rossellomorea aquimaris</name>
    <dbReference type="NCBI Taxonomy" id="189382"/>
    <lineage>
        <taxon>Bacteria</taxon>
        <taxon>Bacillati</taxon>
        <taxon>Bacillota</taxon>
        <taxon>Bacilli</taxon>
        <taxon>Bacillales</taxon>
        <taxon>Bacillaceae</taxon>
        <taxon>Rossellomorea</taxon>
    </lineage>
</organism>
<feature type="transmembrane region" description="Helical" evidence="1">
    <location>
        <begin position="425"/>
        <end position="445"/>
    </location>
</feature>
<keyword evidence="1" id="KW-0812">Transmembrane</keyword>
<protein>
    <submittedName>
        <fullName evidence="2">Uncharacterized protein</fullName>
    </submittedName>
</protein>
<feature type="transmembrane region" description="Helical" evidence="1">
    <location>
        <begin position="465"/>
        <end position="481"/>
    </location>
</feature>
<dbReference type="EMBL" id="QNRJ01000030">
    <property type="protein sequence ID" value="RBO99664.1"/>
    <property type="molecule type" value="Genomic_DNA"/>
</dbReference>
<feature type="transmembrane region" description="Helical" evidence="1">
    <location>
        <begin position="383"/>
        <end position="413"/>
    </location>
</feature>
<dbReference type="RefSeq" id="WP_113971401.1">
    <property type="nucleotide sequence ID" value="NZ_QNRJ01000030.1"/>
</dbReference>
<proteinExistence type="predicted"/>
<reference evidence="2 3" key="1">
    <citation type="submission" date="2018-06" db="EMBL/GenBank/DDBJ databases">
        <title>Freshwater and sediment microbial communities from various areas in North America, analyzing microbe dynamics in response to fracking.</title>
        <authorList>
            <person name="Lamendella R."/>
        </authorList>
    </citation>
    <scope>NUCLEOTIDE SEQUENCE [LARGE SCALE GENOMIC DNA]</scope>
    <source>
        <strain evidence="2 3">97B</strain>
    </source>
</reference>
<dbReference type="AlphaFoldDB" id="A0A366EDU6"/>
<name>A0A366EDU6_9BACI</name>
<dbReference type="Proteomes" id="UP000252118">
    <property type="component" value="Unassembled WGS sequence"/>
</dbReference>
<evidence type="ECO:0000256" key="1">
    <source>
        <dbReference type="SAM" id="Phobius"/>
    </source>
</evidence>